<organism evidence="2 3">
    <name type="scientific">Eumeta variegata</name>
    <name type="common">Bagworm moth</name>
    <name type="synonym">Eumeta japonica</name>
    <dbReference type="NCBI Taxonomy" id="151549"/>
    <lineage>
        <taxon>Eukaryota</taxon>
        <taxon>Metazoa</taxon>
        <taxon>Ecdysozoa</taxon>
        <taxon>Arthropoda</taxon>
        <taxon>Hexapoda</taxon>
        <taxon>Insecta</taxon>
        <taxon>Pterygota</taxon>
        <taxon>Neoptera</taxon>
        <taxon>Endopterygota</taxon>
        <taxon>Lepidoptera</taxon>
        <taxon>Glossata</taxon>
        <taxon>Ditrysia</taxon>
        <taxon>Tineoidea</taxon>
        <taxon>Psychidae</taxon>
        <taxon>Oiketicinae</taxon>
        <taxon>Eumeta</taxon>
    </lineage>
</organism>
<accession>A0A4C1XKH5</accession>
<proteinExistence type="predicted"/>
<sequence length="81" mass="9182">MYQRCESRIIRVRHFREFCTETGSATGTTSGLRARSGEMRCNPVTDERTDSGVLIMGSRGRPLDPEQDKALLLRPKEVKQV</sequence>
<evidence type="ECO:0000256" key="1">
    <source>
        <dbReference type="SAM" id="MobiDB-lite"/>
    </source>
</evidence>
<name>A0A4C1XKH5_EUMVA</name>
<dbReference type="AlphaFoldDB" id="A0A4C1XKH5"/>
<feature type="region of interest" description="Disordered" evidence="1">
    <location>
        <begin position="53"/>
        <end position="81"/>
    </location>
</feature>
<dbReference type="EMBL" id="BGZK01000883">
    <property type="protein sequence ID" value="GBP63938.1"/>
    <property type="molecule type" value="Genomic_DNA"/>
</dbReference>
<comment type="caution">
    <text evidence="2">The sequence shown here is derived from an EMBL/GenBank/DDBJ whole genome shotgun (WGS) entry which is preliminary data.</text>
</comment>
<keyword evidence="3" id="KW-1185">Reference proteome</keyword>
<evidence type="ECO:0000313" key="2">
    <source>
        <dbReference type="EMBL" id="GBP63938.1"/>
    </source>
</evidence>
<feature type="compositionally biased region" description="Basic and acidic residues" evidence="1">
    <location>
        <begin position="61"/>
        <end position="81"/>
    </location>
</feature>
<protein>
    <submittedName>
        <fullName evidence="2">Uncharacterized protein</fullName>
    </submittedName>
</protein>
<evidence type="ECO:0000313" key="3">
    <source>
        <dbReference type="Proteomes" id="UP000299102"/>
    </source>
</evidence>
<gene>
    <name evidence="2" type="ORF">EVAR_40189_1</name>
</gene>
<reference evidence="2 3" key="1">
    <citation type="journal article" date="2019" name="Commun. Biol.">
        <title>The bagworm genome reveals a unique fibroin gene that provides high tensile strength.</title>
        <authorList>
            <person name="Kono N."/>
            <person name="Nakamura H."/>
            <person name="Ohtoshi R."/>
            <person name="Tomita M."/>
            <person name="Numata K."/>
            <person name="Arakawa K."/>
        </authorList>
    </citation>
    <scope>NUCLEOTIDE SEQUENCE [LARGE SCALE GENOMIC DNA]</scope>
</reference>
<dbReference type="Proteomes" id="UP000299102">
    <property type="component" value="Unassembled WGS sequence"/>
</dbReference>